<protein>
    <recommendedName>
        <fullName evidence="3">Surface antigen domain-containing protein</fullName>
    </recommendedName>
</protein>
<proteinExistence type="predicted"/>
<evidence type="ECO:0000313" key="5">
    <source>
        <dbReference type="Proteomes" id="UP000782312"/>
    </source>
</evidence>
<reference evidence="4" key="1">
    <citation type="submission" date="2020-07" db="EMBL/GenBank/DDBJ databases">
        <title>Huge and variable diversity of episymbiotic CPR bacteria and DPANN archaea in groundwater ecosystems.</title>
        <authorList>
            <person name="He C.Y."/>
            <person name="Keren R."/>
            <person name="Whittaker M."/>
            <person name="Farag I.F."/>
            <person name="Doudna J."/>
            <person name="Cate J.H.D."/>
            <person name="Banfield J.F."/>
        </authorList>
    </citation>
    <scope>NUCLEOTIDE SEQUENCE</scope>
    <source>
        <strain evidence="4">NC_groundwater_763_Ag_S-0.2um_68_21</strain>
    </source>
</reference>
<gene>
    <name evidence="4" type="ORF">HYZ11_09460</name>
</gene>
<evidence type="ECO:0000259" key="3">
    <source>
        <dbReference type="Pfam" id="PF16998"/>
    </source>
</evidence>
<dbReference type="Pfam" id="PF16998">
    <property type="entry name" value="17kDa_Anti_2"/>
    <property type="match status" value="1"/>
</dbReference>
<feature type="chain" id="PRO_5036816034" description="Surface antigen domain-containing protein" evidence="2">
    <location>
        <begin position="28"/>
        <end position="272"/>
    </location>
</feature>
<dbReference type="Proteomes" id="UP000782312">
    <property type="component" value="Unassembled WGS sequence"/>
</dbReference>
<organism evidence="4 5">
    <name type="scientific">Tectimicrobiota bacterium</name>
    <dbReference type="NCBI Taxonomy" id="2528274"/>
    <lineage>
        <taxon>Bacteria</taxon>
        <taxon>Pseudomonadati</taxon>
        <taxon>Nitrospinota/Tectimicrobiota group</taxon>
        <taxon>Candidatus Tectimicrobiota</taxon>
    </lineage>
</organism>
<sequence length="272" mass="28984">MRKPAILQIAGRTAALAIAGAFLASCAAGGPYADRLTSRDRRIMERTTQDALDRNQVGQSANWQNPQTGHLGSVTPLRNLQAGIGQSCREYQMTVTLSANQTETALYSACRRLNGAWVNRESSRVAGSHFEGLPSAAGPAFARTAAPLSAEEQRLATRAAQIALENNRSGQAEIWRDPVTGRQGAVTPLDSQQAGIGQPCRNYEMSIATGGTTEVARYAACRRSDGAWVNRADSTLAGSRFDGGTFAQPGPPYAEPPYYGSPPGIPPRPVWP</sequence>
<dbReference type="EMBL" id="JACPUR010000019">
    <property type="protein sequence ID" value="MBI3127818.1"/>
    <property type="molecule type" value="Genomic_DNA"/>
</dbReference>
<keyword evidence="2" id="KW-0732">Signal</keyword>
<feature type="compositionally biased region" description="Pro residues" evidence="1">
    <location>
        <begin position="249"/>
        <end position="272"/>
    </location>
</feature>
<name>A0A932I0F9_UNCTE</name>
<feature type="region of interest" description="Disordered" evidence="1">
    <location>
        <begin position="238"/>
        <end position="272"/>
    </location>
</feature>
<evidence type="ECO:0000256" key="1">
    <source>
        <dbReference type="SAM" id="MobiDB-lite"/>
    </source>
</evidence>
<dbReference type="PROSITE" id="PS51257">
    <property type="entry name" value="PROKAR_LIPOPROTEIN"/>
    <property type="match status" value="1"/>
</dbReference>
<evidence type="ECO:0000256" key="2">
    <source>
        <dbReference type="SAM" id="SignalP"/>
    </source>
</evidence>
<feature type="signal peptide" evidence="2">
    <location>
        <begin position="1"/>
        <end position="27"/>
    </location>
</feature>
<comment type="caution">
    <text evidence="4">The sequence shown here is derived from an EMBL/GenBank/DDBJ whole genome shotgun (WGS) entry which is preliminary data.</text>
</comment>
<dbReference type="AlphaFoldDB" id="A0A932I0F9"/>
<accession>A0A932I0F9</accession>
<feature type="domain" description="Surface antigen" evidence="3">
    <location>
        <begin position="50"/>
        <end position="117"/>
    </location>
</feature>
<evidence type="ECO:0000313" key="4">
    <source>
        <dbReference type="EMBL" id="MBI3127818.1"/>
    </source>
</evidence>
<dbReference type="InterPro" id="IPR032635">
    <property type="entry name" value="Anti_2"/>
</dbReference>